<keyword evidence="4 9" id="KW-0812">Transmembrane</keyword>
<gene>
    <name evidence="9" type="primary">tatB</name>
    <name evidence="11" type="ORF">EM6_0671</name>
</gene>
<dbReference type="Gene3D" id="1.20.5.3310">
    <property type="match status" value="1"/>
</dbReference>
<keyword evidence="7 9" id="KW-0811">Translocation</keyword>
<dbReference type="HAMAP" id="MF_00237">
    <property type="entry name" value="TatB"/>
    <property type="match status" value="1"/>
</dbReference>
<comment type="similarity">
    <text evidence="9">Belongs to the TatB family.</text>
</comment>
<evidence type="ECO:0000256" key="6">
    <source>
        <dbReference type="ARBA" id="ARBA00022989"/>
    </source>
</evidence>
<evidence type="ECO:0000256" key="10">
    <source>
        <dbReference type="SAM" id="MobiDB-lite"/>
    </source>
</evidence>
<dbReference type="PANTHER" id="PTHR33162">
    <property type="entry name" value="SEC-INDEPENDENT PROTEIN TRANSLOCASE PROTEIN TATA, CHLOROPLASTIC"/>
    <property type="match status" value="1"/>
</dbReference>
<keyword evidence="2 9" id="KW-0813">Transport</keyword>
<dbReference type="PRINTS" id="PR01506">
    <property type="entry name" value="TATBPROTEIN"/>
</dbReference>
<dbReference type="EMBL" id="AP018827">
    <property type="protein sequence ID" value="BBF80093.1"/>
    <property type="molecule type" value="Genomic_DNA"/>
</dbReference>
<dbReference type="Proteomes" id="UP000278756">
    <property type="component" value="Chromosome 1"/>
</dbReference>
<evidence type="ECO:0000256" key="4">
    <source>
        <dbReference type="ARBA" id="ARBA00022692"/>
    </source>
</evidence>
<evidence type="ECO:0000256" key="2">
    <source>
        <dbReference type="ARBA" id="ARBA00022448"/>
    </source>
</evidence>
<organism evidence="11 12">
    <name type="scientific">Asticcacaulis excentricus</name>
    <dbReference type="NCBI Taxonomy" id="78587"/>
    <lineage>
        <taxon>Bacteria</taxon>
        <taxon>Pseudomonadati</taxon>
        <taxon>Pseudomonadota</taxon>
        <taxon>Alphaproteobacteria</taxon>
        <taxon>Caulobacterales</taxon>
        <taxon>Caulobacteraceae</taxon>
        <taxon>Asticcacaulis</taxon>
    </lineage>
</organism>
<dbReference type="AlphaFoldDB" id="A0A3G9G4V4"/>
<evidence type="ECO:0000313" key="11">
    <source>
        <dbReference type="EMBL" id="BBF80093.1"/>
    </source>
</evidence>
<dbReference type="GO" id="GO:0043953">
    <property type="term" value="P:protein transport by the Tat complex"/>
    <property type="evidence" value="ECO:0007669"/>
    <property type="project" value="UniProtKB-UniRule"/>
</dbReference>
<sequence length="197" mass="21369">MLPGIGGSELVLIAVVALIVVGPKDLPKLLRQLGRFVAKMRSMADEFRTSFDDMARQSELDDLRKEVEALRSGNVTSPVIDDIREDMRRIEGEINDAIPPKGHYYSDSVDVPSPDAYDHGHTPADFGKPSLTDEPDVPNPAADPAATEPTPKPRKPRAKKAAEAPENAPVMAEAETDAPAPKPKRSRAKKTTETLPS</sequence>
<dbReference type="InterPro" id="IPR018448">
    <property type="entry name" value="TatB"/>
</dbReference>
<name>A0A3G9G4V4_9CAUL</name>
<accession>A0A3G9G4V4</accession>
<evidence type="ECO:0000313" key="12">
    <source>
        <dbReference type="Proteomes" id="UP000278756"/>
    </source>
</evidence>
<evidence type="ECO:0000256" key="7">
    <source>
        <dbReference type="ARBA" id="ARBA00023010"/>
    </source>
</evidence>
<dbReference type="GO" id="GO:0008320">
    <property type="term" value="F:protein transmembrane transporter activity"/>
    <property type="evidence" value="ECO:0007669"/>
    <property type="project" value="UniProtKB-UniRule"/>
</dbReference>
<comment type="function">
    <text evidence="9">Part of the twin-arginine translocation (Tat) system that transports large folded proteins containing a characteristic twin-arginine motif in their signal peptide across membranes. Together with TatC, TatB is part of a receptor directly interacting with Tat signal peptides. TatB may form an oligomeric binding site that transiently accommodates folded Tat precursor proteins before their translocation.</text>
</comment>
<dbReference type="InterPro" id="IPR003369">
    <property type="entry name" value="TatA/B/E"/>
</dbReference>
<dbReference type="OrthoDB" id="7206969at2"/>
<evidence type="ECO:0000256" key="5">
    <source>
        <dbReference type="ARBA" id="ARBA00022927"/>
    </source>
</evidence>
<dbReference type="RefSeq" id="WP_126420329.1">
    <property type="nucleotide sequence ID" value="NZ_AP018827.1"/>
</dbReference>
<evidence type="ECO:0000256" key="1">
    <source>
        <dbReference type="ARBA" id="ARBA00004167"/>
    </source>
</evidence>
<reference evidence="12" key="1">
    <citation type="journal article" date="2017" name="Biotechnol. Biofuels">
        <title>Evaluation of environmental bacterial communities as a factor affecting the growth of duckweed Lemna minor.</title>
        <authorList>
            <person name="Ishizawa H."/>
            <person name="Kuroda M."/>
            <person name="Morikawa M."/>
            <person name="Ike M."/>
        </authorList>
    </citation>
    <scope>NUCLEOTIDE SEQUENCE [LARGE SCALE GENOMIC DNA]</scope>
    <source>
        <strain evidence="12">M6</strain>
    </source>
</reference>
<proteinExistence type="inferred from homology"/>
<evidence type="ECO:0000256" key="8">
    <source>
        <dbReference type="ARBA" id="ARBA00023136"/>
    </source>
</evidence>
<comment type="subunit">
    <text evidence="9">The Tat system comprises two distinct complexes: a TatABC complex, containing multiple copies of TatA, TatB and TatC subunits, and a separate TatA complex, containing only TatA subunits. Substrates initially bind to the TatABC complex, which probably triggers association of the separate TatA complex to form the active translocon.</text>
</comment>
<dbReference type="NCBIfam" id="TIGR01410">
    <property type="entry name" value="tatB"/>
    <property type="match status" value="1"/>
</dbReference>
<protein>
    <recommendedName>
        <fullName evidence="9">Sec-independent protein translocase protein TatB</fullName>
    </recommendedName>
</protein>
<keyword evidence="5 9" id="KW-0653">Protein transport</keyword>
<evidence type="ECO:0000256" key="3">
    <source>
        <dbReference type="ARBA" id="ARBA00022475"/>
    </source>
</evidence>
<keyword evidence="8 9" id="KW-0472">Membrane</keyword>
<evidence type="ECO:0000256" key="9">
    <source>
        <dbReference type="HAMAP-Rule" id="MF_00237"/>
    </source>
</evidence>
<dbReference type="PANTHER" id="PTHR33162:SF1">
    <property type="entry name" value="SEC-INDEPENDENT PROTEIN TRANSLOCASE PROTEIN TATA, CHLOROPLASTIC"/>
    <property type="match status" value="1"/>
</dbReference>
<feature type="region of interest" description="Disordered" evidence="10">
    <location>
        <begin position="94"/>
        <end position="197"/>
    </location>
</feature>
<feature type="compositionally biased region" description="Low complexity" evidence="10">
    <location>
        <begin position="139"/>
        <end position="149"/>
    </location>
</feature>
<comment type="subcellular location">
    <subcellularLocation>
        <location evidence="9">Cell membrane</location>
        <topology evidence="9">Single-pass membrane protein</topology>
    </subcellularLocation>
    <subcellularLocation>
        <location evidence="1">Membrane</location>
        <topology evidence="1">Single-pass membrane protein</topology>
    </subcellularLocation>
</comment>
<keyword evidence="6 9" id="KW-1133">Transmembrane helix</keyword>
<dbReference type="GO" id="GO:0033281">
    <property type="term" value="C:TAT protein transport complex"/>
    <property type="evidence" value="ECO:0007669"/>
    <property type="project" value="UniProtKB-UniRule"/>
</dbReference>
<reference evidence="12" key="2">
    <citation type="journal article" date="2017" name="Plant Physiol. Biochem.">
        <title>Differential oxidative and antioxidative response of duckweed Lemna minor toward plant growth promoting/inhibiting bacteria.</title>
        <authorList>
            <person name="Ishizawa H."/>
            <person name="Kuroda M."/>
            <person name="Morikawa M."/>
            <person name="Ike M."/>
        </authorList>
    </citation>
    <scope>NUCLEOTIDE SEQUENCE [LARGE SCALE GENOMIC DNA]</scope>
    <source>
        <strain evidence="12">M6</strain>
    </source>
</reference>
<dbReference type="Pfam" id="PF02416">
    <property type="entry name" value="TatA_B_E"/>
    <property type="match status" value="1"/>
</dbReference>
<keyword evidence="3 9" id="KW-1003">Cell membrane</keyword>